<dbReference type="AlphaFoldDB" id="A0A6L9SEZ0"/>
<keyword evidence="3" id="KW-1185">Reference proteome</keyword>
<dbReference type="RefSeq" id="WP_163743798.1">
    <property type="nucleotide sequence ID" value="NZ_JAAGOA010000026.1"/>
</dbReference>
<feature type="region of interest" description="Disordered" evidence="1">
    <location>
        <begin position="277"/>
        <end position="296"/>
    </location>
</feature>
<dbReference type="Proteomes" id="UP000475214">
    <property type="component" value="Unassembled WGS sequence"/>
</dbReference>
<organism evidence="2 3">
    <name type="scientific">Phytoactinopolyspora halotolerans</name>
    <dbReference type="NCBI Taxonomy" id="1981512"/>
    <lineage>
        <taxon>Bacteria</taxon>
        <taxon>Bacillati</taxon>
        <taxon>Actinomycetota</taxon>
        <taxon>Actinomycetes</taxon>
        <taxon>Jiangellales</taxon>
        <taxon>Jiangellaceae</taxon>
        <taxon>Phytoactinopolyspora</taxon>
    </lineage>
</organism>
<gene>
    <name evidence="2" type="ORF">G1H10_26920</name>
</gene>
<reference evidence="2 3" key="1">
    <citation type="submission" date="2020-02" db="EMBL/GenBank/DDBJ databases">
        <authorList>
            <person name="Li X.-J."/>
            <person name="Han X.-M."/>
        </authorList>
    </citation>
    <scope>NUCLEOTIDE SEQUENCE [LARGE SCALE GENOMIC DNA]</scope>
    <source>
        <strain evidence="2 3">CCTCC AB 2017055</strain>
    </source>
</reference>
<evidence type="ECO:0000313" key="3">
    <source>
        <dbReference type="Proteomes" id="UP000475214"/>
    </source>
</evidence>
<proteinExistence type="predicted"/>
<comment type="caution">
    <text evidence="2">The sequence shown here is derived from an EMBL/GenBank/DDBJ whole genome shotgun (WGS) entry which is preliminary data.</text>
</comment>
<name>A0A6L9SEZ0_9ACTN</name>
<sequence>MHETGARDADIPLEDLEGMLESRDRFLLAEAMAAEQRGELDRALDYVQHMSVLPEGRWASQLAEMIEIGEHAEPWHWARFAVAAAGRWITSMPMPLVARAQREIGAAAEGAAGSPVPEYPGWVAGRAALSSAIADFMLFDNLMIEVFLVQVAPSLAEGAGGGRSWAMTPGRVYELAGADGLELHLRDRADGSEQTARHLSEMVGLSRGDLVYGRLVEIPGDPGRIFAAPPIAIDEVAAQRLGRITDTDDLLEDEPVDARCANLGAAVRSGNRYRRAEAVSKEEPASTVRAFERRPS</sequence>
<protein>
    <submittedName>
        <fullName evidence="2">Uncharacterized protein</fullName>
    </submittedName>
</protein>
<accession>A0A6L9SEZ0</accession>
<evidence type="ECO:0000256" key="1">
    <source>
        <dbReference type="SAM" id="MobiDB-lite"/>
    </source>
</evidence>
<dbReference type="EMBL" id="JAAGOA010000026">
    <property type="protein sequence ID" value="NEE03806.1"/>
    <property type="molecule type" value="Genomic_DNA"/>
</dbReference>
<evidence type="ECO:0000313" key="2">
    <source>
        <dbReference type="EMBL" id="NEE03806.1"/>
    </source>
</evidence>